<feature type="compositionally biased region" description="Polar residues" evidence="1">
    <location>
        <begin position="321"/>
        <end position="347"/>
    </location>
</feature>
<dbReference type="STRING" id="741276.A0A2S5B921"/>
<dbReference type="GO" id="GO:0051293">
    <property type="term" value="P:establishment of spindle localization"/>
    <property type="evidence" value="ECO:0007669"/>
    <property type="project" value="TreeGrafter"/>
</dbReference>
<dbReference type="GO" id="GO:0043332">
    <property type="term" value="C:mating projection tip"/>
    <property type="evidence" value="ECO:0007669"/>
    <property type="project" value="TreeGrafter"/>
</dbReference>
<dbReference type="PANTHER" id="PTHR37271">
    <property type="entry name" value="KARYOGAMY PROTEIN KAR9"/>
    <property type="match status" value="1"/>
</dbReference>
<dbReference type="GO" id="GO:0005938">
    <property type="term" value="C:cell cortex"/>
    <property type="evidence" value="ECO:0007669"/>
    <property type="project" value="TreeGrafter"/>
</dbReference>
<dbReference type="Pfam" id="PF08580">
    <property type="entry name" value="KAR9"/>
    <property type="match status" value="1"/>
</dbReference>
<gene>
    <name evidence="2" type="ORF">BMF94_3606</name>
</gene>
<dbReference type="GO" id="GO:0030473">
    <property type="term" value="P:nuclear migration along microtubule"/>
    <property type="evidence" value="ECO:0007669"/>
    <property type="project" value="TreeGrafter"/>
</dbReference>
<dbReference type="OrthoDB" id="2526893at2759"/>
<dbReference type="InterPro" id="IPR013889">
    <property type="entry name" value="Karyogamy_KAR9"/>
</dbReference>
<dbReference type="PANTHER" id="PTHR37271:SF1">
    <property type="entry name" value="KARYOGAMY PROTEIN KAR9"/>
    <property type="match status" value="1"/>
</dbReference>
<dbReference type="EMBL" id="PJQD01000038">
    <property type="protein sequence ID" value="POY73272.1"/>
    <property type="molecule type" value="Genomic_DNA"/>
</dbReference>
<protein>
    <recommendedName>
        <fullName evidence="4">Karyogamy protein</fullName>
    </recommendedName>
</protein>
<accession>A0A2S5B921</accession>
<dbReference type="AlphaFoldDB" id="A0A2S5B921"/>
<feature type="region of interest" description="Disordered" evidence="1">
    <location>
        <begin position="25"/>
        <end position="64"/>
    </location>
</feature>
<evidence type="ECO:0000313" key="2">
    <source>
        <dbReference type="EMBL" id="POY73272.1"/>
    </source>
</evidence>
<reference evidence="2 3" key="1">
    <citation type="journal article" date="2018" name="Front. Microbiol.">
        <title>Prospects for Fungal Bioremediation of Acidic Radioactive Waste Sites: Characterization and Genome Sequence of Rhodotorula taiwanensis MD1149.</title>
        <authorList>
            <person name="Tkavc R."/>
            <person name="Matrosova V.Y."/>
            <person name="Grichenko O.E."/>
            <person name="Gostincar C."/>
            <person name="Volpe R.P."/>
            <person name="Klimenkova P."/>
            <person name="Gaidamakova E.K."/>
            <person name="Zhou C.E."/>
            <person name="Stewart B.J."/>
            <person name="Lyman M.G."/>
            <person name="Malfatti S.A."/>
            <person name="Rubinfeld B."/>
            <person name="Courtot M."/>
            <person name="Singh J."/>
            <person name="Dalgard C.L."/>
            <person name="Hamilton T."/>
            <person name="Frey K.G."/>
            <person name="Gunde-Cimerman N."/>
            <person name="Dugan L."/>
            <person name="Daly M.J."/>
        </authorList>
    </citation>
    <scope>NUCLEOTIDE SEQUENCE [LARGE SCALE GENOMIC DNA]</scope>
    <source>
        <strain evidence="2 3">MD1149</strain>
    </source>
</reference>
<feature type="compositionally biased region" description="Basic and acidic residues" evidence="1">
    <location>
        <begin position="404"/>
        <end position="420"/>
    </location>
</feature>
<organism evidence="2 3">
    <name type="scientific">Rhodotorula taiwanensis</name>
    <dbReference type="NCBI Taxonomy" id="741276"/>
    <lineage>
        <taxon>Eukaryota</taxon>
        <taxon>Fungi</taxon>
        <taxon>Dikarya</taxon>
        <taxon>Basidiomycota</taxon>
        <taxon>Pucciniomycotina</taxon>
        <taxon>Microbotryomycetes</taxon>
        <taxon>Sporidiobolales</taxon>
        <taxon>Sporidiobolaceae</taxon>
        <taxon>Rhodotorula</taxon>
    </lineage>
</organism>
<dbReference type="GO" id="GO:0005816">
    <property type="term" value="C:spindle pole body"/>
    <property type="evidence" value="ECO:0007669"/>
    <property type="project" value="TreeGrafter"/>
</dbReference>
<feature type="compositionally biased region" description="Low complexity" evidence="1">
    <location>
        <begin position="52"/>
        <end position="64"/>
    </location>
</feature>
<dbReference type="Gene3D" id="1.20.58.60">
    <property type="match status" value="1"/>
</dbReference>
<evidence type="ECO:0000313" key="3">
    <source>
        <dbReference type="Proteomes" id="UP000237144"/>
    </source>
</evidence>
<proteinExistence type="predicted"/>
<name>A0A2S5B921_9BASI</name>
<comment type="caution">
    <text evidence="2">The sequence shown here is derived from an EMBL/GenBank/DDBJ whole genome shotgun (WGS) entry which is preliminary data.</text>
</comment>
<evidence type="ECO:0000256" key="1">
    <source>
        <dbReference type="SAM" id="MobiDB-lite"/>
    </source>
</evidence>
<sequence>MSLHDQNGAPGFAILEDSQVIAPTCASPSSVPPQAAPLCGSEPASDSAALVSGSEKAGESSLSSSVSSVTSEQAILSISSKVTDLLMAIQEISTVLFEVQELRHSATIDAQGSADGCGEEIDEMLGQLATKLDAVGTLYAQVDEEVSRTLDTPAENPGGEISFLRQKWADAASDWDGVQADAEQLTEELKEDKWLVVFRTVSQQADDMQQSLEKALTQCALFMSDVEPQLSAGGVALSDAKRQHLLATCSALHRSLDAKVKYYSPACERALTILGKGIADRSTKNGEALRRLGEMKTSWAAVQQRIELVDADLASLEHRLTSASVEPPSTGQRRLSSIGATLSPPRQRQTHVDASPTRRQPHADRHPGLGPMSLHAPILGTVSPPQSRSPKATPPRPPKSLKRYVSDSHASHSASGDKHTPLIAITPRPVAHRRSLSALAGRAGPAAVELVSEGSGRAGDDSNPDALALEVRAAFSDGLE</sequence>
<feature type="region of interest" description="Disordered" evidence="1">
    <location>
        <begin position="320"/>
        <end position="424"/>
    </location>
</feature>
<dbReference type="Proteomes" id="UP000237144">
    <property type="component" value="Unassembled WGS sequence"/>
</dbReference>
<keyword evidence="3" id="KW-1185">Reference proteome</keyword>
<evidence type="ECO:0008006" key="4">
    <source>
        <dbReference type="Google" id="ProtNLM"/>
    </source>
</evidence>